<evidence type="ECO:0000313" key="2">
    <source>
        <dbReference type="EMBL" id="TKR73756.1"/>
    </source>
</evidence>
<sequence length="88" mass="10122">MLLQFLLLSLAFNVSSVAFPIYAMPYVMPKSYRTDDLLTDLPLPMPASVSMQLKTSKFIKCLVYKSNPFLWFHRNTDVKTSLLNLNEC</sequence>
<name>A0A4U5MV96_STECR</name>
<accession>A0A4U5MV96</accession>
<protein>
    <recommendedName>
        <fullName evidence="4">Secreted protein</fullName>
    </recommendedName>
</protein>
<reference evidence="2 3" key="2">
    <citation type="journal article" date="2019" name="G3 (Bethesda)">
        <title>Hybrid Assembly of the Genome of the Entomopathogenic Nematode Steinernema carpocapsae Identifies the X-Chromosome.</title>
        <authorList>
            <person name="Serra L."/>
            <person name="Macchietto M."/>
            <person name="Macias-Munoz A."/>
            <person name="McGill C.J."/>
            <person name="Rodriguez I.M."/>
            <person name="Rodriguez B."/>
            <person name="Murad R."/>
            <person name="Mortazavi A."/>
        </authorList>
    </citation>
    <scope>NUCLEOTIDE SEQUENCE [LARGE SCALE GENOMIC DNA]</scope>
    <source>
        <strain evidence="2 3">ALL</strain>
    </source>
</reference>
<gene>
    <name evidence="2" type="ORF">L596_021031</name>
</gene>
<evidence type="ECO:0000313" key="3">
    <source>
        <dbReference type="Proteomes" id="UP000298663"/>
    </source>
</evidence>
<proteinExistence type="predicted"/>
<keyword evidence="3" id="KW-1185">Reference proteome</keyword>
<evidence type="ECO:0000256" key="1">
    <source>
        <dbReference type="SAM" id="SignalP"/>
    </source>
</evidence>
<evidence type="ECO:0008006" key="4">
    <source>
        <dbReference type="Google" id="ProtNLM"/>
    </source>
</evidence>
<feature type="signal peptide" evidence="1">
    <location>
        <begin position="1"/>
        <end position="18"/>
    </location>
</feature>
<organism evidence="2 3">
    <name type="scientific">Steinernema carpocapsae</name>
    <name type="common">Entomopathogenic nematode</name>
    <dbReference type="NCBI Taxonomy" id="34508"/>
    <lineage>
        <taxon>Eukaryota</taxon>
        <taxon>Metazoa</taxon>
        <taxon>Ecdysozoa</taxon>
        <taxon>Nematoda</taxon>
        <taxon>Chromadorea</taxon>
        <taxon>Rhabditida</taxon>
        <taxon>Tylenchina</taxon>
        <taxon>Panagrolaimomorpha</taxon>
        <taxon>Strongyloidoidea</taxon>
        <taxon>Steinernematidae</taxon>
        <taxon>Steinernema</taxon>
    </lineage>
</organism>
<dbReference type="Proteomes" id="UP000298663">
    <property type="component" value="Unassembled WGS sequence"/>
</dbReference>
<reference evidence="2 3" key="1">
    <citation type="journal article" date="2015" name="Genome Biol.">
        <title>Comparative genomics of Steinernema reveals deeply conserved gene regulatory networks.</title>
        <authorList>
            <person name="Dillman A.R."/>
            <person name="Macchietto M."/>
            <person name="Porter C.F."/>
            <person name="Rogers A."/>
            <person name="Williams B."/>
            <person name="Antoshechkin I."/>
            <person name="Lee M.M."/>
            <person name="Goodwin Z."/>
            <person name="Lu X."/>
            <person name="Lewis E.E."/>
            <person name="Goodrich-Blair H."/>
            <person name="Stock S.P."/>
            <person name="Adams B.J."/>
            <person name="Sternberg P.W."/>
            <person name="Mortazavi A."/>
        </authorList>
    </citation>
    <scope>NUCLEOTIDE SEQUENCE [LARGE SCALE GENOMIC DNA]</scope>
    <source>
        <strain evidence="2 3">ALL</strain>
    </source>
</reference>
<feature type="chain" id="PRO_5020575753" description="Secreted protein" evidence="1">
    <location>
        <begin position="19"/>
        <end position="88"/>
    </location>
</feature>
<dbReference type="EMBL" id="AZBU02000006">
    <property type="protein sequence ID" value="TKR73756.1"/>
    <property type="molecule type" value="Genomic_DNA"/>
</dbReference>
<dbReference type="AlphaFoldDB" id="A0A4U5MV96"/>
<keyword evidence="1" id="KW-0732">Signal</keyword>
<comment type="caution">
    <text evidence="2">The sequence shown here is derived from an EMBL/GenBank/DDBJ whole genome shotgun (WGS) entry which is preliminary data.</text>
</comment>